<keyword evidence="2" id="KW-0813">Transport</keyword>
<proteinExistence type="inferred from homology"/>
<dbReference type="GO" id="GO:0051262">
    <property type="term" value="P:protein tetramerization"/>
    <property type="evidence" value="ECO:0007669"/>
    <property type="project" value="InterPro"/>
</dbReference>
<dbReference type="Pfam" id="PF02556">
    <property type="entry name" value="SecB"/>
    <property type="match status" value="1"/>
</dbReference>
<dbReference type="Proteomes" id="UP000249547">
    <property type="component" value="Unassembled WGS sequence"/>
</dbReference>
<dbReference type="GO" id="GO:0015031">
    <property type="term" value="P:protein transport"/>
    <property type="evidence" value="ECO:0007669"/>
    <property type="project" value="UniProtKB-KW"/>
</dbReference>
<organism evidence="5 6">
    <name type="scientific">Chitinophaga skermanii</name>
    <dbReference type="NCBI Taxonomy" id="331697"/>
    <lineage>
        <taxon>Bacteria</taxon>
        <taxon>Pseudomonadati</taxon>
        <taxon>Bacteroidota</taxon>
        <taxon>Chitinophagia</taxon>
        <taxon>Chitinophagales</taxon>
        <taxon>Chitinophagaceae</taxon>
        <taxon>Chitinophaga</taxon>
    </lineage>
</organism>
<gene>
    <name evidence="5" type="ORF">LX64_02949</name>
</gene>
<dbReference type="EMBL" id="QLLL01000005">
    <property type="protein sequence ID" value="RAJ04072.1"/>
    <property type="molecule type" value="Genomic_DNA"/>
</dbReference>
<dbReference type="SUPFAM" id="SSF54611">
    <property type="entry name" value="SecB-like"/>
    <property type="match status" value="1"/>
</dbReference>
<dbReference type="RefSeq" id="WP_111598384.1">
    <property type="nucleotide sequence ID" value="NZ_QLLL01000005.1"/>
</dbReference>
<dbReference type="InterPro" id="IPR035958">
    <property type="entry name" value="SecB-like_sf"/>
</dbReference>
<keyword evidence="6" id="KW-1185">Reference proteome</keyword>
<dbReference type="InterPro" id="IPR003708">
    <property type="entry name" value="SecB"/>
</dbReference>
<evidence type="ECO:0000256" key="2">
    <source>
        <dbReference type="ARBA" id="ARBA00022448"/>
    </source>
</evidence>
<evidence type="ECO:0000256" key="3">
    <source>
        <dbReference type="ARBA" id="ARBA00022927"/>
    </source>
</evidence>
<evidence type="ECO:0000256" key="1">
    <source>
        <dbReference type="ARBA" id="ARBA00009990"/>
    </source>
</evidence>
<sequence length="134" mass="14992">MEQQQKGSGYKIDNIFLVESTFSRQPHISFNEGGFDNQISIENEVSDEEVSESKFTVSMTLEFKAVQNEEIAFQIRIKMVGLFEKAGDAVLSEEAFKKVNAPAIIYPFIREHVSSLTLKAGIGTVLLPSVNFKI</sequence>
<dbReference type="OrthoDB" id="983047at2"/>
<evidence type="ECO:0000313" key="6">
    <source>
        <dbReference type="Proteomes" id="UP000249547"/>
    </source>
</evidence>
<accession>A0A327QK58</accession>
<reference evidence="5 6" key="1">
    <citation type="submission" date="2018-06" db="EMBL/GenBank/DDBJ databases">
        <title>Genomic Encyclopedia of Archaeal and Bacterial Type Strains, Phase II (KMG-II): from individual species to whole genera.</title>
        <authorList>
            <person name="Goeker M."/>
        </authorList>
    </citation>
    <scope>NUCLEOTIDE SEQUENCE [LARGE SCALE GENOMIC DNA]</scope>
    <source>
        <strain evidence="5 6">DSM 23857</strain>
    </source>
</reference>
<evidence type="ECO:0000256" key="4">
    <source>
        <dbReference type="ARBA" id="ARBA00023010"/>
    </source>
</evidence>
<protein>
    <submittedName>
        <fullName evidence="5">Preprotein translocase subunit SecB</fullName>
    </submittedName>
</protein>
<dbReference type="PANTHER" id="PTHR36918">
    <property type="match status" value="1"/>
</dbReference>
<comment type="similarity">
    <text evidence="1">Belongs to the SecB family.</text>
</comment>
<comment type="caution">
    <text evidence="5">The sequence shown here is derived from an EMBL/GenBank/DDBJ whole genome shotgun (WGS) entry which is preliminary data.</text>
</comment>
<dbReference type="AlphaFoldDB" id="A0A327QK58"/>
<evidence type="ECO:0000313" key="5">
    <source>
        <dbReference type="EMBL" id="RAJ04072.1"/>
    </source>
</evidence>
<dbReference type="Gene3D" id="3.10.420.10">
    <property type="entry name" value="SecB-like"/>
    <property type="match status" value="1"/>
</dbReference>
<name>A0A327QK58_9BACT</name>
<dbReference type="PANTHER" id="PTHR36918:SF1">
    <property type="entry name" value="PROTEIN-EXPORT PROTEIN SECB"/>
    <property type="match status" value="1"/>
</dbReference>
<keyword evidence="4" id="KW-0811">Translocation</keyword>
<keyword evidence="3" id="KW-0653">Protein transport</keyword>
<dbReference type="GO" id="GO:0051082">
    <property type="term" value="F:unfolded protein binding"/>
    <property type="evidence" value="ECO:0007669"/>
    <property type="project" value="InterPro"/>
</dbReference>